<sequence length="291" mass="34196">MTEESSTHLCELTTEQKEFAAAYLNETEALRLRRIQDVRTWILEDSGISSRLDDFFILRFLRGCKFDIEKTKRKLMSYYVQRSLSPEWFTNRDPFLPEIQELLNLGVFLPLRKVDEEGRMVIIIRTCVHDPRRHKIADVFKTGMMVLDLAAREHIASSLYGIVSVHDMTGVQLSHALQMTPGVVKKLVHTWQGYPNRIRSLEYINAPAHVNIVLNIFKRFMSKKLRQRMHVHRGDDKALLKKLSSSILPSELGGTEEDYDTLKRYWKQEVETHKQWFIDDEQYKLKNKSNE</sequence>
<dbReference type="InterPro" id="IPR036865">
    <property type="entry name" value="CRAL-TRIO_dom_sf"/>
</dbReference>
<dbReference type="KEGG" id="csol:105365175"/>
<dbReference type="SMART" id="SM00516">
    <property type="entry name" value="SEC14"/>
    <property type="match status" value="1"/>
</dbReference>
<dbReference type="PROSITE" id="PS50191">
    <property type="entry name" value="CRAL_TRIO"/>
    <property type="match status" value="1"/>
</dbReference>
<dbReference type="PANTHER" id="PTHR10174:SF224">
    <property type="entry name" value="RETINOL-BINDING PROTEIN PINTA"/>
    <property type="match status" value="1"/>
</dbReference>
<evidence type="ECO:0000313" key="3">
    <source>
        <dbReference type="RefSeq" id="XP_011501572.1"/>
    </source>
</evidence>
<accession>A0AAJ7DYY3</accession>
<dbReference type="SUPFAM" id="SSF46938">
    <property type="entry name" value="CRAL/TRIO N-terminal domain"/>
    <property type="match status" value="1"/>
</dbReference>
<dbReference type="SMART" id="SM01100">
    <property type="entry name" value="CRAL_TRIO_N"/>
    <property type="match status" value="1"/>
</dbReference>
<dbReference type="CDD" id="cd00170">
    <property type="entry name" value="SEC14"/>
    <property type="match status" value="1"/>
</dbReference>
<dbReference type="InterPro" id="IPR011074">
    <property type="entry name" value="CRAL/TRIO_N_dom"/>
</dbReference>
<dbReference type="Pfam" id="PF00650">
    <property type="entry name" value="CRAL_TRIO"/>
    <property type="match status" value="1"/>
</dbReference>
<dbReference type="InterPro" id="IPR036273">
    <property type="entry name" value="CRAL/TRIO_N_dom_sf"/>
</dbReference>
<reference evidence="3" key="1">
    <citation type="submission" date="2025-08" db="UniProtKB">
        <authorList>
            <consortium name="RefSeq"/>
        </authorList>
    </citation>
    <scope>IDENTIFICATION</scope>
</reference>
<proteinExistence type="predicted"/>
<keyword evidence="2" id="KW-1185">Reference proteome</keyword>
<gene>
    <name evidence="3" type="primary">LOC105365175</name>
</gene>
<dbReference type="Gene3D" id="3.40.525.10">
    <property type="entry name" value="CRAL-TRIO lipid binding domain"/>
    <property type="match status" value="1"/>
</dbReference>
<dbReference type="PANTHER" id="PTHR10174">
    <property type="entry name" value="ALPHA-TOCOPHEROL TRANSFER PROTEIN-RELATED"/>
    <property type="match status" value="1"/>
</dbReference>
<dbReference type="GO" id="GO:0016020">
    <property type="term" value="C:membrane"/>
    <property type="evidence" value="ECO:0007669"/>
    <property type="project" value="TreeGrafter"/>
</dbReference>
<dbReference type="AlphaFoldDB" id="A0AAJ7DYY3"/>
<dbReference type="InterPro" id="IPR001251">
    <property type="entry name" value="CRAL-TRIO_dom"/>
</dbReference>
<dbReference type="Gene3D" id="1.10.8.20">
    <property type="entry name" value="N-terminal domain of phosphatidylinositol transfer protein sec14p"/>
    <property type="match status" value="1"/>
</dbReference>
<dbReference type="PRINTS" id="PR00180">
    <property type="entry name" value="CRETINALDHBP"/>
</dbReference>
<dbReference type="Proteomes" id="UP000695007">
    <property type="component" value="Unplaced"/>
</dbReference>
<organism evidence="2 3">
    <name type="scientific">Ceratosolen solmsi marchali</name>
    <dbReference type="NCBI Taxonomy" id="326594"/>
    <lineage>
        <taxon>Eukaryota</taxon>
        <taxon>Metazoa</taxon>
        <taxon>Ecdysozoa</taxon>
        <taxon>Arthropoda</taxon>
        <taxon>Hexapoda</taxon>
        <taxon>Insecta</taxon>
        <taxon>Pterygota</taxon>
        <taxon>Neoptera</taxon>
        <taxon>Endopterygota</taxon>
        <taxon>Hymenoptera</taxon>
        <taxon>Apocrita</taxon>
        <taxon>Proctotrupomorpha</taxon>
        <taxon>Chalcidoidea</taxon>
        <taxon>Agaonidae</taxon>
        <taxon>Agaoninae</taxon>
        <taxon>Ceratosolen</taxon>
    </lineage>
</organism>
<dbReference type="GO" id="GO:1902936">
    <property type="term" value="F:phosphatidylinositol bisphosphate binding"/>
    <property type="evidence" value="ECO:0007669"/>
    <property type="project" value="TreeGrafter"/>
</dbReference>
<name>A0AAJ7DYY3_9HYME</name>
<dbReference type="Gene3D" id="1.20.5.1200">
    <property type="entry name" value="Alpha-tocopherol transfer"/>
    <property type="match status" value="1"/>
</dbReference>
<evidence type="ECO:0000259" key="1">
    <source>
        <dbReference type="PROSITE" id="PS50191"/>
    </source>
</evidence>
<dbReference type="SUPFAM" id="SSF52087">
    <property type="entry name" value="CRAL/TRIO domain"/>
    <property type="match status" value="1"/>
</dbReference>
<dbReference type="RefSeq" id="XP_011501572.1">
    <property type="nucleotide sequence ID" value="XM_011503270.1"/>
</dbReference>
<dbReference type="GeneID" id="105365175"/>
<protein>
    <submittedName>
        <fullName evidence="3">Alpha-tocopherol transfer protein-like</fullName>
    </submittedName>
</protein>
<evidence type="ECO:0000313" key="2">
    <source>
        <dbReference type="Proteomes" id="UP000695007"/>
    </source>
</evidence>
<feature type="domain" description="CRAL-TRIO" evidence="1">
    <location>
        <begin position="96"/>
        <end position="260"/>
    </location>
</feature>